<organism evidence="1 2">
    <name type="scientific">Aristaeella hokkaidonensis</name>
    <dbReference type="NCBI Taxonomy" id="3046382"/>
    <lineage>
        <taxon>Bacteria</taxon>
        <taxon>Bacillati</taxon>
        <taxon>Bacillota</taxon>
        <taxon>Clostridia</taxon>
        <taxon>Eubacteriales</taxon>
        <taxon>Aristaeellaceae</taxon>
        <taxon>Aristaeella</taxon>
    </lineage>
</organism>
<name>A0AC61MUZ8_9FIRM</name>
<gene>
    <name evidence="1" type="ORF">JYE49_08710</name>
</gene>
<evidence type="ECO:0000313" key="1">
    <source>
        <dbReference type="EMBL" id="QUC65957.1"/>
    </source>
</evidence>
<sequence>MKRLLTLVTALIMIFTLAAAALAEENNVLLQVVDDCDKLLFNTDNVTLKGNMEFSFDGNWFKTIDGVYQQEGYDACCDLKVKSPKKDGSVKNSGYTIFDDDGAVRVVEVVYPGTYKTAGSIKNNTILRASSRTDLVINAFRMLANMADAFAEVTVGTAENGGKTIHLKLNGNSTELLNTGLMLLMQFTGDRFLRMNSDEYKNQTGKIGDYVSIARGVLATTQSMSIQNAEMTLKVNDKGELEAAEGSASVKLTTNKDGEHTLEGKFSLEVSDRGTTKAEHFDESKHVVPAKN</sequence>
<keyword evidence="2" id="KW-1185">Reference proteome</keyword>
<protein>
    <submittedName>
        <fullName evidence="1">Uncharacterized protein</fullName>
    </submittedName>
</protein>
<proteinExistence type="predicted"/>
<accession>A0AC61MUZ8</accession>
<evidence type="ECO:0000313" key="2">
    <source>
        <dbReference type="Proteomes" id="UP000682782"/>
    </source>
</evidence>
<dbReference type="Proteomes" id="UP000682782">
    <property type="component" value="Chromosome"/>
</dbReference>
<dbReference type="EMBL" id="CP068393">
    <property type="protein sequence ID" value="QUC65957.1"/>
    <property type="molecule type" value="Genomic_DNA"/>
</dbReference>
<reference evidence="1" key="1">
    <citation type="submission" date="2021-01" db="EMBL/GenBank/DDBJ databases">
        <title>Complete genome sequence of Clostridiales bacterium R-7.</title>
        <authorList>
            <person name="Mahoney-Kurpe S.C."/>
            <person name="Palevich N."/>
            <person name="Koike S."/>
            <person name="Moon C.D."/>
            <person name="Attwood G.T."/>
        </authorList>
    </citation>
    <scope>NUCLEOTIDE SEQUENCE</scope>
    <source>
        <strain evidence="1">R-7</strain>
    </source>
</reference>